<dbReference type="PROSITE" id="PS51935">
    <property type="entry name" value="NLPC_P60"/>
    <property type="match status" value="1"/>
</dbReference>
<keyword evidence="7" id="KW-1185">Reference proteome</keyword>
<accession>A0ABS6ZTH9</accession>
<protein>
    <submittedName>
        <fullName evidence="6">C40 family peptidase</fullName>
    </submittedName>
</protein>
<evidence type="ECO:0000256" key="4">
    <source>
        <dbReference type="ARBA" id="ARBA00022807"/>
    </source>
</evidence>
<reference evidence="6 7" key="1">
    <citation type="submission" date="2021-07" db="EMBL/GenBank/DDBJ databases">
        <authorList>
            <person name="So Y."/>
        </authorList>
    </citation>
    <scope>NUCLEOTIDE SEQUENCE [LARGE SCALE GENOMIC DNA]</scope>
    <source>
        <strain evidence="6 7">Y3S6</strain>
    </source>
</reference>
<keyword evidence="3" id="KW-0378">Hydrolase</keyword>
<dbReference type="InterPro" id="IPR038765">
    <property type="entry name" value="Papain-like_cys_pep_sf"/>
</dbReference>
<dbReference type="InterPro" id="IPR051202">
    <property type="entry name" value="Peptidase_C40"/>
</dbReference>
<dbReference type="RefSeq" id="WP_219793112.1">
    <property type="nucleotide sequence ID" value="NZ_JAHYCA010000006.1"/>
</dbReference>
<dbReference type="EMBL" id="JAHYCA010000006">
    <property type="protein sequence ID" value="MBW6392762.1"/>
    <property type="molecule type" value="Genomic_DNA"/>
</dbReference>
<dbReference type="InterPro" id="IPR000064">
    <property type="entry name" value="NLP_P60_dom"/>
</dbReference>
<comment type="similarity">
    <text evidence="1">Belongs to the peptidase C40 family.</text>
</comment>
<name>A0ABS6ZTH9_9GAMM</name>
<dbReference type="PANTHER" id="PTHR47053">
    <property type="entry name" value="MUREIN DD-ENDOPEPTIDASE MEPH-RELATED"/>
    <property type="match status" value="1"/>
</dbReference>
<comment type="caution">
    <text evidence="6">The sequence shown here is derived from an EMBL/GenBank/DDBJ whole genome shotgun (WGS) entry which is preliminary data.</text>
</comment>
<keyword evidence="4" id="KW-0788">Thiol protease</keyword>
<feature type="domain" description="NlpC/P60" evidence="5">
    <location>
        <begin position="56"/>
        <end position="175"/>
    </location>
</feature>
<evidence type="ECO:0000256" key="2">
    <source>
        <dbReference type="ARBA" id="ARBA00022670"/>
    </source>
</evidence>
<evidence type="ECO:0000256" key="3">
    <source>
        <dbReference type="ARBA" id="ARBA00022801"/>
    </source>
</evidence>
<proteinExistence type="inferred from homology"/>
<dbReference type="Pfam" id="PF00877">
    <property type="entry name" value="NLPC_P60"/>
    <property type="match status" value="1"/>
</dbReference>
<dbReference type="SUPFAM" id="SSF54001">
    <property type="entry name" value="Cysteine proteinases"/>
    <property type="match status" value="1"/>
</dbReference>
<dbReference type="PANTHER" id="PTHR47053:SF1">
    <property type="entry name" value="MUREIN DD-ENDOPEPTIDASE MEPH-RELATED"/>
    <property type="match status" value="1"/>
</dbReference>
<evidence type="ECO:0000259" key="5">
    <source>
        <dbReference type="PROSITE" id="PS51935"/>
    </source>
</evidence>
<dbReference type="Gene3D" id="3.90.1720.10">
    <property type="entry name" value="endopeptidase domain like (from Nostoc punctiforme)"/>
    <property type="match status" value="1"/>
</dbReference>
<evidence type="ECO:0000313" key="7">
    <source>
        <dbReference type="Proteomes" id="UP000769617"/>
    </source>
</evidence>
<dbReference type="Proteomes" id="UP000769617">
    <property type="component" value="Unassembled WGS sequence"/>
</dbReference>
<evidence type="ECO:0000256" key="1">
    <source>
        <dbReference type="ARBA" id="ARBA00007074"/>
    </source>
</evidence>
<sequence length="176" mass="18731">MPTSSLPTPVTPRLFSLDAGRLLRRLALLLALALLAGCASRDLATHDAHHGTDGLSIERALILATAKSALGTPYRFGGNTPEGLDCSGLVELAYRSAGIQVPRTADQQFRALPAVDRAQPGDLLFFGDRRKATHVGIYRGNGQMIHAPGSGRQVTSVPLHIDYWQDRFLGAAGPAP</sequence>
<keyword evidence="2" id="KW-0645">Protease</keyword>
<organism evidence="6 7">
    <name type="scientific">Billgrantia antri</name>
    <dbReference type="NCBI Taxonomy" id="2846777"/>
    <lineage>
        <taxon>Bacteria</taxon>
        <taxon>Pseudomonadati</taxon>
        <taxon>Pseudomonadota</taxon>
        <taxon>Gammaproteobacteria</taxon>
        <taxon>Oceanospirillales</taxon>
        <taxon>Halomonadaceae</taxon>
        <taxon>Billgrantia</taxon>
    </lineage>
</organism>
<gene>
    <name evidence="6" type="ORF">KPL81_16525</name>
</gene>
<evidence type="ECO:0000313" key="6">
    <source>
        <dbReference type="EMBL" id="MBW6392762.1"/>
    </source>
</evidence>